<feature type="transmembrane region" description="Helical" evidence="2">
    <location>
        <begin position="56"/>
        <end position="74"/>
    </location>
</feature>
<dbReference type="GeneID" id="36602164"/>
<feature type="compositionally biased region" description="Polar residues" evidence="1">
    <location>
        <begin position="1"/>
        <end position="21"/>
    </location>
</feature>
<name>A0A2T4BG01_9HYPO</name>
<dbReference type="EMBL" id="KZ680210">
    <property type="protein sequence ID" value="PTB68201.1"/>
    <property type="molecule type" value="Genomic_DNA"/>
</dbReference>
<organism evidence="3 4">
    <name type="scientific">Trichoderma citrinoviride</name>
    <dbReference type="NCBI Taxonomy" id="58853"/>
    <lineage>
        <taxon>Eukaryota</taxon>
        <taxon>Fungi</taxon>
        <taxon>Dikarya</taxon>
        <taxon>Ascomycota</taxon>
        <taxon>Pezizomycotina</taxon>
        <taxon>Sordariomycetes</taxon>
        <taxon>Hypocreomycetidae</taxon>
        <taxon>Hypocreales</taxon>
        <taxon>Hypocreaceae</taxon>
        <taxon>Trichoderma</taxon>
    </lineage>
</organism>
<keyword evidence="4" id="KW-1185">Reference proteome</keyword>
<keyword evidence="2" id="KW-1133">Transmembrane helix</keyword>
<feature type="region of interest" description="Disordered" evidence="1">
    <location>
        <begin position="1"/>
        <end position="26"/>
    </location>
</feature>
<accession>A0A2T4BG01</accession>
<evidence type="ECO:0000256" key="2">
    <source>
        <dbReference type="SAM" id="Phobius"/>
    </source>
</evidence>
<dbReference type="RefSeq" id="XP_024751521.1">
    <property type="nucleotide sequence ID" value="XM_024894046.1"/>
</dbReference>
<evidence type="ECO:0000256" key="1">
    <source>
        <dbReference type="SAM" id="MobiDB-lite"/>
    </source>
</evidence>
<sequence>MPSMSSKLSTRPHTSTGTASSLFDPAQHRGVSSRLNPFTFKSSDQKFMWLAATRPLGEGGVLAVLIPIWAMYWLCLNVSISSQLECTTRLLVAISDESESTVLIG</sequence>
<keyword evidence="2" id="KW-0812">Transmembrane</keyword>
<reference evidence="4" key="1">
    <citation type="submission" date="2016-07" db="EMBL/GenBank/DDBJ databases">
        <title>Multiple horizontal gene transfer events from other fungi enriched the ability of initially mycotrophic Trichoderma (Ascomycota) to feed on dead plant biomass.</title>
        <authorList>
            <consortium name="DOE Joint Genome Institute"/>
            <person name="Atanasova L."/>
            <person name="Chenthamara K."/>
            <person name="Zhang J."/>
            <person name="Grujic M."/>
            <person name="Henrissat B."/>
            <person name="Kuo A."/>
            <person name="Aerts A."/>
            <person name="Salamov A."/>
            <person name="Lipzen A."/>
            <person name="Labutti K."/>
            <person name="Barry K."/>
            <person name="Miao Y."/>
            <person name="Rahimi M.J."/>
            <person name="Shen Q."/>
            <person name="Grigoriev I.V."/>
            <person name="Kubicek C.P."/>
            <person name="Druzhinina I.S."/>
        </authorList>
    </citation>
    <scope>NUCLEOTIDE SEQUENCE [LARGE SCALE GENOMIC DNA]</scope>
    <source>
        <strain evidence="4">TUCIM 6016</strain>
    </source>
</reference>
<dbReference type="Proteomes" id="UP000241546">
    <property type="component" value="Unassembled WGS sequence"/>
</dbReference>
<dbReference type="AlphaFoldDB" id="A0A2T4BG01"/>
<protein>
    <submittedName>
        <fullName evidence="3">Uncharacterized protein</fullName>
    </submittedName>
</protein>
<keyword evidence="2" id="KW-0472">Membrane</keyword>
<gene>
    <name evidence="3" type="ORF">BBK36DRAFT_1157874</name>
</gene>
<proteinExistence type="predicted"/>
<evidence type="ECO:0000313" key="3">
    <source>
        <dbReference type="EMBL" id="PTB68201.1"/>
    </source>
</evidence>
<evidence type="ECO:0000313" key="4">
    <source>
        <dbReference type="Proteomes" id="UP000241546"/>
    </source>
</evidence>